<proteinExistence type="predicted"/>
<protein>
    <submittedName>
        <fullName evidence="2">Uncharacterized protein</fullName>
    </submittedName>
</protein>
<sequence>KGSQTTMTSMTNSACQTLKKPAVIRTTRGTQTAVAHITPSASQTKEQAKSKTELSKLFSKPPTTKGEGSGIKLVVTKETLADVIARMWPTGEQYLPFDYSLKKK</sequence>
<evidence type="ECO:0000313" key="3">
    <source>
        <dbReference type="Proteomes" id="UP000749559"/>
    </source>
</evidence>
<comment type="caution">
    <text evidence="2">The sequence shown here is derived from an EMBL/GenBank/DDBJ whole genome shotgun (WGS) entry which is preliminary data.</text>
</comment>
<feature type="compositionally biased region" description="Polar residues" evidence="1">
    <location>
        <begin position="36"/>
        <end position="45"/>
    </location>
</feature>
<keyword evidence="3" id="KW-1185">Reference proteome</keyword>
<reference evidence="2" key="1">
    <citation type="submission" date="2022-03" db="EMBL/GenBank/DDBJ databases">
        <authorList>
            <person name="Martin C."/>
        </authorList>
    </citation>
    <scope>NUCLEOTIDE SEQUENCE</scope>
</reference>
<evidence type="ECO:0000256" key="1">
    <source>
        <dbReference type="SAM" id="MobiDB-lite"/>
    </source>
</evidence>
<feature type="non-terminal residue" evidence="2">
    <location>
        <position position="1"/>
    </location>
</feature>
<dbReference type="AlphaFoldDB" id="A0A8S4NQE3"/>
<name>A0A8S4NQE3_OWEFU</name>
<accession>A0A8S4NQE3</accession>
<feature type="region of interest" description="Disordered" evidence="1">
    <location>
        <begin position="36"/>
        <end position="70"/>
    </location>
</feature>
<organism evidence="2 3">
    <name type="scientific">Owenia fusiformis</name>
    <name type="common">Polychaete worm</name>
    <dbReference type="NCBI Taxonomy" id="6347"/>
    <lineage>
        <taxon>Eukaryota</taxon>
        <taxon>Metazoa</taxon>
        <taxon>Spiralia</taxon>
        <taxon>Lophotrochozoa</taxon>
        <taxon>Annelida</taxon>
        <taxon>Polychaeta</taxon>
        <taxon>Sedentaria</taxon>
        <taxon>Canalipalpata</taxon>
        <taxon>Sabellida</taxon>
        <taxon>Oweniida</taxon>
        <taxon>Oweniidae</taxon>
        <taxon>Owenia</taxon>
    </lineage>
</organism>
<dbReference type="Proteomes" id="UP000749559">
    <property type="component" value="Unassembled WGS sequence"/>
</dbReference>
<gene>
    <name evidence="2" type="ORF">OFUS_LOCUS8824</name>
</gene>
<evidence type="ECO:0000313" key="2">
    <source>
        <dbReference type="EMBL" id="CAH1782366.1"/>
    </source>
</evidence>
<dbReference type="EMBL" id="CAIIXF020000004">
    <property type="protein sequence ID" value="CAH1782366.1"/>
    <property type="molecule type" value="Genomic_DNA"/>
</dbReference>